<evidence type="ECO:0000313" key="14">
    <source>
        <dbReference type="EMBL" id="PKR78536.1"/>
    </source>
</evidence>
<comment type="catalytic activity">
    <reaction evidence="10 11">
        <text>D-alanyl-D-alanine + UDP-N-acetyl-alpha-D-muramoyl-L-alanyl-gamma-D-glutamyl-meso-2,6-diaminopimelate + ATP = UDP-N-acetyl-alpha-D-muramoyl-L-alanyl-gamma-D-glutamyl-meso-2,6-diaminopimeloyl-D-alanyl-D-alanine + ADP + phosphate + H(+)</text>
        <dbReference type="Rhea" id="RHEA:28374"/>
        <dbReference type="ChEBI" id="CHEBI:15378"/>
        <dbReference type="ChEBI" id="CHEBI:30616"/>
        <dbReference type="ChEBI" id="CHEBI:43474"/>
        <dbReference type="ChEBI" id="CHEBI:57822"/>
        <dbReference type="ChEBI" id="CHEBI:61386"/>
        <dbReference type="ChEBI" id="CHEBI:83905"/>
        <dbReference type="ChEBI" id="CHEBI:456216"/>
        <dbReference type="EC" id="6.3.2.10"/>
    </reaction>
</comment>
<keyword evidence="4 10" id="KW-0547">Nucleotide-binding</keyword>
<dbReference type="GO" id="GO:0008766">
    <property type="term" value="F:UDP-N-acetylmuramoylalanyl-D-glutamyl-2,6-diaminopimelate-D-alanyl-D-alanine ligase activity"/>
    <property type="evidence" value="ECO:0007669"/>
    <property type="project" value="RHEA"/>
</dbReference>
<evidence type="ECO:0000256" key="9">
    <source>
        <dbReference type="ARBA" id="ARBA00023316"/>
    </source>
</evidence>
<dbReference type="EC" id="6.3.2.10" evidence="10 11"/>
<proteinExistence type="inferred from homology"/>
<organism evidence="14 15">
    <name type="scientific">Halalkalibacillus sediminis</name>
    <dbReference type="NCBI Taxonomy" id="2018042"/>
    <lineage>
        <taxon>Bacteria</taxon>
        <taxon>Bacillati</taxon>
        <taxon>Bacillota</taxon>
        <taxon>Bacilli</taxon>
        <taxon>Bacillales</taxon>
        <taxon>Bacillaceae</taxon>
        <taxon>Halalkalibacillus</taxon>
    </lineage>
</organism>
<dbReference type="UniPathway" id="UPA00219"/>
<dbReference type="Proteomes" id="UP000243524">
    <property type="component" value="Unassembled WGS sequence"/>
</dbReference>
<name>A0A2I0QW27_9BACI</name>
<dbReference type="AlphaFoldDB" id="A0A2I0QW27"/>
<dbReference type="GO" id="GO:0047480">
    <property type="term" value="F:UDP-N-acetylmuramoyl-tripeptide-D-alanyl-D-alanine ligase activity"/>
    <property type="evidence" value="ECO:0007669"/>
    <property type="project" value="UniProtKB-UniRule"/>
</dbReference>
<evidence type="ECO:0000256" key="10">
    <source>
        <dbReference type="HAMAP-Rule" id="MF_02019"/>
    </source>
</evidence>
<dbReference type="SUPFAM" id="SSF63418">
    <property type="entry name" value="MurE/MurF N-terminal domain"/>
    <property type="match status" value="1"/>
</dbReference>
<dbReference type="SUPFAM" id="SSF53623">
    <property type="entry name" value="MurD-like peptide ligases, catalytic domain"/>
    <property type="match status" value="1"/>
</dbReference>
<dbReference type="GO" id="GO:0051301">
    <property type="term" value="P:cell division"/>
    <property type="evidence" value="ECO:0007669"/>
    <property type="project" value="UniProtKB-KW"/>
</dbReference>
<dbReference type="PANTHER" id="PTHR43024">
    <property type="entry name" value="UDP-N-ACETYLMURAMOYL-TRIPEPTIDE--D-ALANYL-D-ALANINE LIGASE"/>
    <property type="match status" value="1"/>
</dbReference>
<dbReference type="PANTHER" id="PTHR43024:SF1">
    <property type="entry name" value="UDP-N-ACETYLMURAMOYL-TRIPEPTIDE--D-ALANYL-D-ALANINE LIGASE"/>
    <property type="match status" value="1"/>
</dbReference>
<keyword evidence="15" id="KW-1185">Reference proteome</keyword>
<comment type="caution">
    <text evidence="14">The sequence shown here is derived from an EMBL/GenBank/DDBJ whole genome shotgun (WGS) entry which is preliminary data.</text>
</comment>
<dbReference type="GO" id="GO:0005524">
    <property type="term" value="F:ATP binding"/>
    <property type="evidence" value="ECO:0007669"/>
    <property type="project" value="UniProtKB-UniRule"/>
</dbReference>
<dbReference type="Pfam" id="PF08245">
    <property type="entry name" value="Mur_ligase_M"/>
    <property type="match status" value="1"/>
</dbReference>
<evidence type="ECO:0000256" key="8">
    <source>
        <dbReference type="ARBA" id="ARBA00023306"/>
    </source>
</evidence>
<comment type="function">
    <text evidence="10 11">Involved in cell wall formation. Catalyzes the final step in the synthesis of UDP-N-acetylmuramoyl-pentapeptide, the precursor of murein.</text>
</comment>
<evidence type="ECO:0000256" key="3">
    <source>
        <dbReference type="ARBA" id="ARBA00022618"/>
    </source>
</evidence>
<evidence type="ECO:0000256" key="11">
    <source>
        <dbReference type="RuleBase" id="RU004136"/>
    </source>
</evidence>
<dbReference type="InterPro" id="IPR036615">
    <property type="entry name" value="Mur_ligase_C_dom_sf"/>
</dbReference>
<dbReference type="InterPro" id="IPR004101">
    <property type="entry name" value="Mur_ligase_C"/>
</dbReference>
<keyword evidence="2 10" id="KW-0436">Ligase</keyword>
<evidence type="ECO:0000256" key="1">
    <source>
        <dbReference type="ARBA" id="ARBA00022490"/>
    </source>
</evidence>
<dbReference type="GO" id="GO:0005737">
    <property type="term" value="C:cytoplasm"/>
    <property type="evidence" value="ECO:0007669"/>
    <property type="project" value="UniProtKB-SubCell"/>
</dbReference>
<keyword evidence="5 10" id="KW-0067">ATP-binding</keyword>
<keyword evidence="1 10" id="KW-0963">Cytoplasm</keyword>
<reference evidence="14 15" key="1">
    <citation type="submission" date="2017-06" db="EMBL/GenBank/DDBJ databases">
        <title>the draft geome sequence of Illustriluteabacillus marina B3227.</title>
        <authorList>
            <person name="He R.-H."/>
            <person name="Du Z.-J."/>
        </authorList>
    </citation>
    <scope>NUCLEOTIDE SEQUENCE [LARGE SCALE GENOMIC DNA]</scope>
    <source>
        <strain evidence="14 15">B3227</strain>
    </source>
</reference>
<dbReference type="OrthoDB" id="9801978at2"/>
<sequence>MKKLSTLDLLNLFPEHKGKAKDDISIYEVFTDSRHEASHGLFVPIIGENFDAHDYILEAIDNGAVAALWSKNELHRGIPTDFPIFFVEDTIEALQDVATYYREQKDPIVIGITGSNGKTTTKELVAACMSEKYKVTKTSGNLNNHIGLPRSILSMEPDTEVLVLEMGMSQFGEIETLSKISKPDVAIITNIGESHIEHLGSRAGIAKAKSEILAGLKDDGIFIIDGDESLLKNHPENVRTLTCGFDENNDFVISNFKQGVADTSFHLNDESFSIPLLGRHQAKNFAFAFATSKYLGISGPSVQSAMKQLNLPSMRFEKLETTSGATVINDAYNASATSMIASIDVVKEMPFKKKIIVLGDVLELGSFSQQEHEKVGAFIDNSVDILYTFGNESQHIQNALSENFIGLNEHFTSREELIGAIKENMTEDSIILFKASRGLRFEEIIEEILKT</sequence>
<comment type="subcellular location">
    <subcellularLocation>
        <location evidence="10 11">Cytoplasm</location>
    </subcellularLocation>
</comment>
<keyword evidence="7 10" id="KW-0573">Peptidoglycan synthesis</keyword>
<dbReference type="RefSeq" id="WP_101330280.1">
    <property type="nucleotide sequence ID" value="NZ_PJNH01000001.1"/>
</dbReference>
<dbReference type="GO" id="GO:0071555">
    <property type="term" value="P:cell wall organization"/>
    <property type="evidence" value="ECO:0007669"/>
    <property type="project" value="UniProtKB-KW"/>
</dbReference>
<evidence type="ECO:0000259" key="13">
    <source>
        <dbReference type="Pfam" id="PF08245"/>
    </source>
</evidence>
<keyword evidence="9 10" id="KW-0961">Cell wall biogenesis/degradation</keyword>
<dbReference type="InterPro" id="IPR035911">
    <property type="entry name" value="MurE/MurF_N"/>
</dbReference>
<gene>
    <name evidence="10" type="primary">murF</name>
    <name evidence="14" type="ORF">CEY16_01910</name>
</gene>
<comment type="pathway">
    <text evidence="10 11">Cell wall biogenesis; peptidoglycan biosynthesis.</text>
</comment>
<dbReference type="InterPro" id="IPR036565">
    <property type="entry name" value="Mur-like_cat_sf"/>
</dbReference>
<dbReference type="InterPro" id="IPR005863">
    <property type="entry name" value="UDP-N-AcMur_synth"/>
</dbReference>
<dbReference type="SUPFAM" id="SSF53244">
    <property type="entry name" value="MurD-like peptide ligases, peptide-binding domain"/>
    <property type="match status" value="1"/>
</dbReference>
<evidence type="ECO:0000256" key="2">
    <source>
        <dbReference type="ARBA" id="ARBA00022598"/>
    </source>
</evidence>
<evidence type="ECO:0000259" key="12">
    <source>
        <dbReference type="Pfam" id="PF02875"/>
    </source>
</evidence>
<dbReference type="Gene3D" id="3.40.1390.10">
    <property type="entry name" value="MurE/MurF, N-terminal domain"/>
    <property type="match status" value="1"/>
</dbReference>
<evidence type="ECO:0000313" key="15">
    <source>
        <dbReference type="Proteomes" id="UP000243524"/>
    </source>
</evidence>
<dbReference type="Gene3D" id="3.40.1190.10">
    <property type="entry name" value="Mur-like, catalytic domain"/>
    <property type="match status" value="1"/>
</dbReference>
<dbReference type="NCBIfam" id="TIGR01143">
    <property type="entry name" value="murF"/>
    <property type="match status" value="1"/>
</dbReference>
<accession>A0A2I0QW27</accession>
<evidence type="ECO:0000256" key="4">
    <source>
        <dbReference type="ARBA" id="ARBA00022741"/>
    </source>
</evidence>
<evidence type="ECO:0000256" key="6">
    <source>
        <dbReference type="ARBA" id="ARBA00022960"/>
    </source>
</evidence>
<dbReference type="EMBL" id="PJNH01000001">
    <property type="protein sequence ID" value="PKR78536.1"/>
    <property type="molecule type" value="Genomic_DNA"/>
</dbReference>
<feature type="domain" description="Mur ligase central" evidence="13">
    <location>
        <begin position="112"/>
        <end position="291"/>
    </location>
</feature>
<dbReference type="GO" id="GO:0008360">
    <property type="term" value="P:regulation of cell shape"/>
    <property type="evidence" value="ECO:0007669"/>
    <property type="project" value="UniProtKB-KW"/>
</dbReference>
<dbReference type="Gene3D" id="3.90.190.20">
    <property type="entry name" value="Mur ligase, C-terminal domain"/>
    <property type="match status" value="1"/>
</dbReference>
<keyword evidence="6 10" id="KW-0133">Cell shape</keyword>
<feature type="binding site" evidence="10">
    <location>
        <begin position="114"/>
        <end position="120"/>
    </location>
    <ligand>
        <name>ATP</name>
        <dbReference type="ChEBI" id="CHEBI:30616"/>
    </ligand>
</feature>
<dbReference type="InterPro" id="IPR013221">
    <property type="entry name" value="Mur_ligase_cen"/>
</dbReference>
<dbReference type="InterPro" id="IPR051046">
    <property type="entry name" value="MurCDEF_CellWall_CoF430Synth"/>
</dbReference>
<keyword evidence="8 10" id="KW-0131">Cell cycle</keyword>
<keyword evidence="3 10" id="KW-0132">Cell division</keyword>
<protein>
    <recommendedName>
        <fullName evidence="10 11">UDP-N-acetylmuramoyl-tripeptide--D-alanyl-D-alanine ligase</fullName>
        <ecNumber evidence="10 11">6.3.2.10</ecNumber>
    </recommendedName>
    <alternativeName>
        <fullName evidence="10">D-alanyl-D-alanine-adding enzyme</fullName>
    </alternativeName>
</protein>
<dbReference type="HAMAP" id="MF_02019">
    <property type="entry name" value="MurF"/>
    <property type="match status" value="1"/>
</dbReference>
<feature type="domain" description="Mur ligase C-terminal" evidence="12">
    <location>
        <begin position="314"/>
        <end position="437"/>
    </location>
</feature>
<evidence type="ECO:0000256" key="5">
    <source>
        <dbReference type="ARBA" id="ARBA00022840"/>
    </source>
</evidence>
<comment type="similarity">
    <text evidence="10">Belongs to the MurCDEF family. MurF subfamily.</text>
</comment>
<evidence type="ECO:0000256" key="7">
    <source>
        <dbReference type="ARBA" id="ARBA00022984"/>
    </source>
</evidence>
<dbReference type="Pfam" id="PF02875">
    <property type="entry name" value="Mur_ligase_C"/>
    <property type="match status" value="1"/>
</dbReference>
<dbReference type="GO" id="GO:0009252">
    <property type="term" value="P:peptidoglycan biosynthetic process"/>
    <property type="evidence" value="ECO:0007669"/>
    <property type="project" value="UniProtKB-UniRule"/>
</dbReference>